<feature type="signal peptide" evidence="1">
    <location>
        <begin position="1"/>
        <end position="23"/>
    </location>
</feature>
<evidence type="ECO:0000259" key="2">
    <source>
        <dbReference type="Pfam" id="PF10091"/>
    </source>
</evidence>
<feature type="chain" id="PRO_5009576660" description="Glycoamylase-like domain-containing protein" evidence="1">
    <location>
        <begin position="24"/>
        <end position="756"/>
    </location>
</feature>
<dbReference type="InterPro" id="IPR008979">
    <property type="entry name" value="Galactose-bd-like_sf"/>
</dbReference>
<dbReference type="EMBL" id="MHFR01000008">
    <property type="protein sequence ID" value="OGW99366.1"/>
    <property type="molecule type" value="Genomic_DNA"/>
</dbReference>
<feature type="domain" description="Glycoamylase-like" evidence="2">
    <location>
        <begin position="576"/>
        <end position="738"/>
    </location>
</feature>
<dbReference type="Gene3D" id="1.50.10.140">
    <property type="match status" value="1"/>
</dbReference>
<sequence>MKKIHRFISILILFSLMAPFAVSGEREVKVFRVGTKGQLTPKQTTTASSGPSAVLVEPKVFDLNAKKILLIDDYEDGLSRNSLMGETGSWNLLTDNPKVSIDLQVVDYDGAKGSNHSLKISYNLDDDQSTNVGVWTKLMGLDASDYDHLQFEVKGSAGEEFTNVFLVELKKYKNNERINKIKGTRVAKEITSDWQTVSFPLNLMTGLYDQTNPEIWNNPLLALKDLDELVINFEGRRVTRKKGVLYFDNFRFVKTGNMGPTIMEHPEQAMMKTPVGLQGIEFARFLMKRLQGYPKEVNARVHAKKKIAGSFARFGVGCFGELSTVNWNKIEMPRNDRAFLKMVARDTWKFFDQMIDREHQLPLDTIQLGRREPIDSGAWIGDYINVTDVGVYLMCVVSAYDLRFISKKDAVRRIRATLNTVESLEHHSSGFLYNYYDTTTLAKTSYFVSLVDSGWLDAGLYVVKNAFPEELGGQCTGMIEKHNFSFFYDDVNQQMTHGYYANLDVQSDYDYGSFYTEPRVASYIAIGRGDVPLEHWFRMVRTFPEDYGWQISTPVNRVKRTTLGFLYFGGYYEWKGLQFVPSWGGSMFEALMPTLIIDEKKYAPEGLGLNDERHVRGQIRYALEDLKYPVWGMSPSSVPEGGYSEYGVNPLGSRGYKDGVVTPHATFLALGFMPKEAVRNARELIRRYDIYGEYGFYDAVDMKSGLVAKKYLLLDQAMILIQINNYLNHGAIRKRFHADAINEKALPLLKEEKFFD</sequence>
<evidence type="ECO:0000256" key="1">
    <source>
        <dbReference type="SAM" id="SignalP"/>
    </source>
</evidence>
<name>A0A1G1L2J6_9BACT</name>
<accession>A0A1G1L2J6</accession>
<organism evidence="3 4">
    <name type="scientific">Candidatus Danuiimicrobium aquiferis</name>
    <dbReference type="NCBI Taxonomy" id="1801832"/>
    <lineage>
        <taxon>Bacteria</taxon>
        <taxon>Pseudomonadati</taxon>
        <taxon>Candidatus Omnitrophota</taxon>
        <taxon>Candidatus Danuiimicrobium</taxon>
    </lineage>
</organism>
<keyword evidence="1" id="KW-0732">Signal</keyword>
<dbReference type="InterPro" id="IPR019282">
    <property type="entry name" value="Glycoamylase-like_cons_dom"/>
</dbReference>
<dbReference type="AlphaFoldDB" id="A0A1G1L2J6"/>
<dbReference type="Gene3D" id="2.60.120.430">
    <property type="entry name" value="Galactose-binding lectin"/>
    <property type="match status" value="1"/>
</dbReference>
<comment type="caution">
    <text evidence="3">The sequence shown here is derived from an EMBL/GenBank/DDBJ whole genome shotgun (WGS) entry which is preliminary data.</text>
</comment>
<protein>
    <recommendedName>
        <fullName evidence="2">Glycoamylase-like domain-containing protein</fullName>
    </recommendedName>
</protein>
<reference evidence="3 4" key="1">
    <citation type="journal article" date="2016" name="Nat. Commun.">
        <title>Thousands of microbial genomes shed light on interconnected biogeochemical processes in an aquifer system.</title>
        <authorList>
            <person name="Anantharaman K."/>
            <person name="Brown C.T."/>
            <person name="Hug L.A."/>
            <person name="Sharon I."/>
            <person name="Castelle C.J."/>
            <person name="Probst A.J."/>
            <person name="Thomas B.C."/>
            <person name="Singh A."/>
            <person name="Wilkins M.J."/>
            <person name="Karaoz U."/>
            <person name="Brodie E.L."/>
            <person name="Williams K.H."/>
            <person name="Hubbard S.S."/>
            <person name="Banfield J.F."/>
        </authorList>
    </citation>
    <scope>NUCLEOTIDE SEQUENCE [LARGE SCALE GENOMIC DNA]</scope>
</reference>
<proteinExistence type="predicted"/>
<gene>
    <name evidence="3" type="ORF">A3G33_06670</name>
</gene>
<evidence type="ECO:0000313" key="4">
    <source>
        <dbReference type="Proteomes" id="UP000178187"/>
    </source>
</evidence>
<dbReference type="Proteomes" id="UP000178187">
    <property type="component" value="Unassembled WGS sequence"/>
</dbReference>
<evidence type="ECO:0000313" key="3">
    <source>
        <dbReference type="EMBL" id="OGW99366.1"/>
    </source>
</evidence>
<dbReference type="SUPFAM" id="SSF49785">
    <property type="entry name" value="Galactose-binding domain-like"/>
    <property type="match status" value="1"/>
</dbReference>
<dbReference type="Pfam" id="PF10091">
    <property type="entry name" value="Glycoamylase"/>
    <property type="match status" value="1"/>
</dbReference>